<evidence type="ECO:0000313" key="9">
    <source>
        <dbReference type="EMBL" id="MCT8970249.1"/>
    </source>
</evidence>
<keyword evidence="10" id="KW-1185">Reference proteome</keyword>
<dbReference type="SUPFAM" id="SSF53335">
    <property type="entry name" value="S-adenosyl-L-methionine-dependent methyltransferases"/>
    <property type="match status" value="1"/>
</dbReference>
<dbReference type="AlphaFoldDB" id="A0AAW5QVC9"/>
<dbReference type="GO" id="GO:0051536">
    <property type="term" value="F:iron-sulfur cluster binding"/>
    <property type="evidence" value="ECO:0007669"/>
    <property type="project" value="UniProtKB-KW"/>
</dbReference>
<dbReference type="Gene3D" id="2.40.50.140">
    <property type="entry name" value="Nucleic acid-binding proteins"/>
    <property type="match status" value="1"/>
</dbReference>
<dbReference type="PROSITE" id="PS51687">
    <property type="entry name" value="SAM_MT_RNA_M5U"/>
    <property type="match status" value="1"/>
</dbReference>
<dbReference type="InterPro" id="IPR029063">
    <property type="entry name" value="SAM-dependent_MTases_sf"/>
</dbReference>
<evidence type="ECO:0000256" key="6">
    <source>
        <dbReference type="PROSITE-ProRule" id="PRU01024"/>
    </source>
</evidence>
<feature type="binding site" evidence="6">
    <location>
        <position position="344"/>
    </location>
    <ligand>
        <name>S-adenosyl-L-methionine</name>
        <dbReference type="ChEBI" id="CHEBI:59789"/>
    </ligand>
</feature>
<feature type="binding site" evidence="6">
    <location>
        <position position="296"/>
    </location>
    <ligand>
        <name>S-adenosyl-L-methionine</name>
        <dbReference type="ChEBI" id="CHEBI:59789"/>
    </ligand>
</feature>
<dbReference type="InterPro" id="IPR012340">
    <property type="entry name" value="NA-bd_OB-fold"/>
</dbReference>
<organism evidence="9 10">
    <name type="scientific">Microbaculum marinisediminis</name>
    <dbReference type="NCBI Taxonomy" id="2931392"/>
    <lineage>
        <taxon>Bacteria</taxon>
        <taxon>Pseudomonadati</taxon>
        <taxon>Pseudomonadota</taxon>
        <taxon>Alphaproteobacteria</taxon>
        <taxon>Hyphomicrobiales</taxon>
        <taxon>Tepidamorphaceae</taxon>
        <taxon>Microbaculum</taxon>
    </lineage>
</organism>
<keyword evidence="1" id="KW-0408">Iron</keyword>
<evidence type="ECO:0000256" key="2">
    <source>
        <dbReference type="ARBA" id="ARBA00022603"/>
    </source>
</evidence>
<proteinExistence type="inferred from homology"/>
<comment type="similarity">
    <text evidence="6">Belongs to the class I-like SAM-binding methyltransferase superfamily. RNA M5U methyltransferase family.</text>
</comment>
<keyword evidence="2 6" id="KW-0489">Methyltransferase</keyword>
<dbReference type="PANTHER" id="PTHR11061">
    <property type="entry name" value="RNA M5U METHYLTRANSFERASE"/>
    <property type="match status" value="1"/>
</dbReference>
<dbReference type="Gene3D" id="2.40.50.1070">
    <property type="match status" value="1"/>
</dbReference>
<dbReference type="Gene3D" id="3.40.50.150">
    <property type="entry name" value="Vaccinia Virus protein VP39"/>
    <property type="match status" value="1"/>
</dbReference>
<dbReference type="PROSITE" id="PS50926">
    <property type="entry name" value="TRAM"/>
    <property type="match status" value="1"/>
</dbReference>
<dbReference type="GO" id="GO:0070041">
    <property type="term" value="F:rRNA (uridine-C5-)-methyltransferase activity"/>
    <property type="evidence" value="ECO:0007669"/>
    <property type="project" value="TreeGrafter"/>
</dbReference>
<keyword evidence="1" id="KW-0479">Metal-binding</keyword>
<sequence length="414" mass="43783">MAKSTVETVTITRLGHLGDGIAETETGTVFVPFTLPGERVEIERTGDRGRPLKILETSPARTAPTCRHFGACGGCALQHMKPEAYLAWKREQLRVPLAQRGVEAPVAPVVPVSTGSRRRAVFAARRVGKQAVFGYHARHSHRIVAIEECPILRPEIANVLPGLAKLAGPLTPFKGEIRIGVTATDTGLDVAFEGPRPRPPALAPLAAPLLQQLGIARLSIAGEPVMTFAEPTVTVDGMQIALPPLAFLQAAASAETVMGRLVGDAVAGAGRIADLYAGIGTFALRLARQVRVLAVEGDGPALTALAEAARRARGVKPMETLKRDLARMPMSAGELSAFDAVVFDPPRAGADAQAREIAAANVAKVVAVSCNPATLARDLKTLVDGGYRVDRITPVDQFLYSPHIEAVAELSRDT</sequence>
<dbReference type="PROSITE" id="PS01230">
    <property type="entry name" value="TRMA_1"/>
    <property type="match status" value="1"/>
</dbReference>
<feature type="binding site" evidence="6">
    <location>
        <position position="276"/>
    </location>
    <ligand>
        <name>S-adenosyl-L-methionine</name>
        <dbReference type="ChEBI" id="CHEBI:59789"/>
    </ligand>
</feature>
<feature type="active site" description="Nucleophile" evidence="6">
    <location>
        <position position="370"/>
    </location>
</feature>
<gene>
    <name evidence="9" type="ORF">MUB46_00100</name>
</gene>
<evidence type="ECO:0000256" key="1">
    <source>
        <dbReference type="ARBA" id="ARBA00022485"/>
    </source>
</evidence>
<dbReference type="PANTHER" id="PTHR11061:SF49">
    <property type="entry name" value="23S RRNA (URACIL(1939)-C(5))-METHYLTRANSFERASE RLMD"/>
    <property type="match status" value="1"/>
</dbReference>
<dbReference type="InterPro" id="IPR002792">
    <property type="entry name" value="TRAM_dom"/>
</dbReference>
<dbReference type="InterPro" id="IPR030390">
    <property type="entry name" value="MeTrfase_TrmA_AS"/>
</dbReference>
<name>A0AAW5QVC9_9HYPH</name>
<evidence type="ECO:0000313" key="10">
    <source>
        <dbReference type="Proteomes" id="UP001320898"/>
    </source>
</evidence>
<dbReference type="SUPFAM" id="SSF50249">
    <property type="entry name" value="Nucleic acid-binding proteins"/>
    <property type="match status" value="1"/>
</dbReference>
<dbReference type="RefSeq" id="WP_261613823.1">
    <property type="nucleotide sequence ID" value="NZ_JALIDZ010000001.1"/>
</dbReference>
<feature type="domain" description="TRAM" evidence="8">
    <location>
        <begin position="1"/>
        <end position="58"/>
    </location>
</feature>
<reference evidence="9 10" key="1">
    <citation type="submission" date="2022-04" db="EMBL/GenBank/DDBJ databases">
        <authorList>
            <person name="Ye Y.-Q."/>
            <person name="Du Z.-J."/>
        </authorList>
    </citation>
    <scope>NUCLEOTIDE SEQUENCE [LARGE SCALE GENOMIC DNA]</scope>
    <source>
        <strain evidence="9 10">A6E488</strain>
    </source>
</reference>
<keyword evidence="4 6" id="KW-0949">S-adenosyl-L-methionine</keyword>
<protein>
    <submittedName>
        <fullName evidence="9">RNA methyltransferase</fullName>
    </submittedName>
</protein>
<dbReference type="Pfam" id="PF01938">
    <property type="entry name" value="TRAM"/>
    <property type="match status" value="1"/>
</dbReference>
<evidence type="ECO:0000256" key="4">
    <source>
        <dbReference type="ARBA" id="ARBA00022691"/>
    </source>
</evidence>
<evidence type="ECO:0000256" key="5">
    <source>
        <dbReference type="ARBA" id="ARBA00023014"/>
    </source>
</evidence>
<evidence type="ECO:0000256" key="3">
    <source>
        <dbReference type="ARBA" id="ARBA00022679"/>
    </source>
</evidence>
<feature type="binding site" evidence="6">
    <location>
        <position position="249"/>
    </location>
    <ligand>
        <name>S-adenosyl-L-methionine</name>
        <dbReference type="ChEBI" id="CHEBI:59789"/>
    </ligand>
</feature>
<keyword evidence="3 6" id="KW-0808">Transferase</keyword>
<dbReference type="CDD" id="cd02440">
    <property type="entry name" value="AdoMet_MTases"/>
    <property type="match status" value="1"/>
</dbReference>
<feature type="active site" evidence="7">
    <location>
        <position position="370"/>
    </location>
</feature>
<keyword evidence="5" id="KW-0411">Iron-sulfur</keyword>
<accession>A0AAW5QVC9</accession>
<dbReference type="Proteomes" id="UP001320898">
    <property type="component" value="Unassembled WGS sequence"/>
</dbReference>
<evidence type="ECO:0000259" key="8">
    <source>
        <dbReference type="PROSITE" id="PS50926"/>
    </source>
</evidence>
<dbReference type="EMBL" id="JALIDZ010000001">
    <property type="protein sequence ID" value="MCT8970249.1"/>
    <property type="molecule type" value="Genomic_DNA"/>
</dbReference>
<dbReference type="GO" id="GO:0070475">
    <property type="term" value="P:rRNA base methylation"/>
    <property type="evidence" value="ECO:0007669"/>
    <property type="project" value="TreeGrafter"/>
</dbReference>
<dbReference type="Pfam" id="PF05958">
    <property type="entry name" value="tRNA_U5-meth_tr"/>
    <property type="match status" value="1"/>
</dbReference>
<comment type="caution">
    <text evidence="9">The sequence shown here is derived from an EMBL/GenBank/DDBJ whole genome shotgun (WGS) entry which is preliminary data.</text>
</comment>
<keyword evidence="1" id="KW-0004">4Fe-4S</keyword>
<dbReference type="InterPro" id="IPR010280">
    <property type="entry name" value="U5_MeTrfase_fam"/>
</dbReference>
<evidence type="ECO:0000256" key="7">
    <source>
        <dbReference type="PROSITE-ProRule" id="PRU10015"/>
    </source>
</evidence>